<accession>A0AAV0WUE6</accession>
<protein>
    <submittedName>
        <fullName evidence="2">Uncharacterized protein</fullName>
    </submittedName>
</protein>
<comment type="caution">
    <text evidence="2">The sequence shown here is derived from an EMBL/GenBank/DDBJ whole genome shotgun (WGS) entry which is preliminary data.</text>
</comment>
<evidence type="ECO:0000256" key="1">
    <source>
        <dbReference type="SAM" id="MobiDB-lite"/>
    </source>
</evidence>
<dbReference type="AlphaFoldDB" id="A0AAV0WUE6"/>
<dbReference type="EMBL" id="CARXXK010000002">
    <property type="protein sequence ID" value="CAI6359147.1"/>
    <property type="molecule type" value="Genomic_DNA"/>
</dbReference>
<sequence length="207" mass="22296">MRDAFFGPTNRYLVIPAKNGRRPLCSSGGGGGGGRRREGGDNAKKSAPAIAWPPGVLLFGLAGGEWCSYITSAVVARATAPNVVSKNMRTSLHQFQAGTHCSHSARPSATDSCPSARLRFRSFPFYLGPPEKYSKPSTSVDEYSIAPQRHRSVSRWPNAFKSVGPNERRPRSESSRSPLESPSFSSWSSSSSLPSAAGSHPSRRNLM</sequence>
<dbReference type="Proteomes" id="UP001160148">
    <property type="component" value="Unassembled WGS sequence"/>
</dbReference>
<organism evidence="2 3">
    <name type="scientific">Macrosiphum euphorbiae</name>
    <name type="common">potato aphid</name>
    <dbReference type="NCBI Taxonomy" id="13131"/>
    <lineage>
        <taxon>Eukaryota</taxon>
        <taxon>Metazoa</taxon>
        <taxon>Ecdysozoa</taxon>
        <taxon>Arthropoda</taxon>
        <taxon>Hexapoda</taxon>
        <taxon>Insecta</taxon>
        <taxon>Pterygota</taxon>
        <taxon>Neoptera</taxon>
        <taxon>Paraneoptera</taxon>
        <taxon>Hemiptera</taxon>
        <taxon>Sternorrhyncha</taxon>
        <taxon>Aphidomorpha</taxon>
        <taxon>Aphidoidea</taxon>
        <taxon>Aphididae</taxon>
        <taxon>Macrosiphini</taxon>
        <taxon>Macrosiphum</taxon>
    </lineage>
</organism>
<proteinExistence type="predicted"/>
<evidence type="ECO:0000313" key="2">
    <source>
        <dbReference type="EMBL" id="CAI6359147.1"/>
    </source>
</evidence>
<evidence type="ECO:0000313" key="3">
    <source>
        <dbReference type="Proteomes" id="UP001160148"/>
    </source>
</evidence>
<feature type="region of interest" description="Disordered" evidence="1">
    <location>
        <begin position="155"/>
        <end position="207"/>
    </location>
</feature>
<name>A0AAV0WUE6_9HEMI</name>
<reference evidence="2 3" key="1">
    <citation type="submission" date="2023-01" db="EMBL/GenBank/DDBJ databases">
        <authorList>
            <person name="Whitehead M."/>
        </authorList>
    </citation>
    <scope>NUCLEOTIDE SEQUENCE [LARGE SCALE GENOMIC DNA]</scope>
</reference>
<feature type="region of interest" description="Disordered" evidence="1">
    <location>
        <begin position="23"/>
        <end position="46"/>
    </location>
</feature>
<gene>
    <name evidence="2" type="ORF">MEUPH1_LOCUS14582</name>
</gene>
<keyword evidence="3" id="KW-1185">Reference proteome</keyword>
<feature type="compositionally biased region" description="Basic and acidic residues" evidence="1">
    <location>
        <begin position="35"/>
        <end position="44"/>
    </location>
</feature>
<feature type="compositionally biased region" description="Low complexity" evidence="1">
    <location>
        <begin position="175"/>
        <end position="195"/>
    </location>
</feature>